<name>A0AAD1RRD6_PELCU</name>
<dbReference type="PANTHER" id="PTHR13286">
    <property type="entry name" value="SAP30"/>
    <property type="match status" value="1"/>
</dbReference>
<dbReference type="EMBL" id="OW240914">
    <property type="protein sequence ID" value="CAH2276146.1"/>
    <property type="molecule type" value="Genomic_DNA"/>
</dbReference>
<keyword evidence="6" id="KW-0862">Zinc</keyword>
<evidence type="ECO:0000256" key="3">
    <source>
        <dbReference type="ARBA" id="ARBA00022491"/>
    </source>
</evidence>
<evidence type="ECO:0000313" key="16">
    <source>
        <dbReference type="EMBL" id="CAH2276146.1"/>
    </source>
</evidence>
<organism evidence="16 17">
    <name type="scientific">Pelobates cultripes</name>
    <name type="common">Western spadefoot toad</name>
    <dbReference type="NCBI Taxonomy" id="61616"/>
    <lineage>
        <taxon>Eukaryota</taxon>
        <taxon>Metazoa</taxon>
        <taxon>Chordata</taxon>
        <taxon>Craniata</taxon>
        <taxon>Vertebrata</taxon>
        <taxon>Euteleostomi</taxon>
        <taxon>Amphibia</taxon>
        <taxon>Batrachia</taxon>
        <taxon>Anura</taxon>
        <taxon>Pelobatoidea</taxon>
        <taxon>Pelobatidae</taxon>
        <taxon>Pelobates</taxon>
    </lineage>
</organism>
<comment type="similarity">
    <text evidence="2">Belongs to the SAP30 family.</text>
</comment>
<dbReference type="GO" id="GO:0005730">
    <property type="term" value="C:nucleolus"/>
    <property type="evidence" value="ECO:0007669"/>
    <property type="project" value="UniProtKB-SubCell"/>
</dbReference>
<keyword evidence="3" id="KW-0678">Repressor</keyword>
<dbReference type="GO" id="GO:0003712">
    <property type="term" value="F:transcription coregulator activity"/>
    <property type="evidence" value="ECO:0007669"/>
    <property type="project" value="TreeGrafter"/>
</dbReference>
<evidence type="ECO:0000256" key="1">
    <source>
        <dbReference type="ARBA" id="ARBA00004604"/>
    </source>
</evidence>
<dbReference type="InterPro" id="IPR025717">
    <property type="entry name" value="SAP30_zn-finger"/>
</dbReference>
<evidence type="ECO:0000256" key="11">
    <source>
        <dbReference type="ARBA" id="ARBA00023242"/>
    </source>
</evidence>
<keyword evidence="7" id="KW-0805">Transcription regulation</keyword>
<feature type="region of interest" description="Disordered" evidence="14">
    <location>
        <begin position="82"/>
        <end position="103"/>
    </location>
</feature>
<keyword evidence="9" id="KW-0238">DNA-binding</keyword>
<comment type="subcellular location">
    <subcellularLocation>
        <location evidence="1">Nucleus</location>
        <location evidence="1">Nucleolus</location>
    </subcellularLocation>
</comment>
<evidence type="ECO:0000256" key="6">
    <source>
        <dbReference type="ARBA" id="ARBA00022833"/>
    </source>
</evidence>
<keyword evidence="8" id="KW-0446">Lipid-binding</keyword>
<keyword evidence="10" id="KW-0804">Transcription</keyword>
<proteinExistence type="inferred from homology"/>
<dbReference type="GO" id="GO:0006355">
    <property type="term" value="P:regulation of DNA-templated transcription"/>
    <property type="evidence" value="ECO:0007669"/>
    <property type="project" value="TreeGrafter"/>
</dbReference>
<accession>A0AAD1RRD6</accession>
<evidence type="ECO:0000256" key="14">
    <source>
        <dbReference type="SAM" id="MobiDB-lite"/>
    </source>
</evidence>
<evidence type="ECO:0000313" key="17">
    <source>
        <dbReference type="Proteomes" id="UP001295444"/>
    </source>
</evidence>
<evidence type="ECO:0000256" key="10">
    <source>
        <dbReference type="ARBA" id="ARBA00023163"/>
    </source>
</evidence>
<evidence type="ECO:0000256" key="2">
    <source>
        <dbReference type="ARBA" id="ARBA00006283"/>
    </source>
</evidence>
<keyword evidence="5" id="KW-0863">Zinc-finger</keyword>
<gene>
    <name evidence="16" type="ORF">PECUL_23A021485</name>
</gene>
<evidence type="ECO:0000259" key="15">
    <source>
        <dbReference type="Pfam" id="PF13866"/>
    </source>
</evidence>
<dbReference type="GO" id="GO:0008270">
    <property type="term" value="F:zinc ion binding"/>
    <property type="evidence" value="ECO:0007669"/>
    <property type="project" value="UniProtKB-KW"/>
</dbReference>
<dbReference type="GO" id="GO:0003677">
    <property type="term" value="F:DNA binding"/>
    <property type="evidence" value="ECO:0007669"/>
    <property type="project" value="UniProtKB-KW"/>
</dbReference>
<dbReference type="AlphaFoldDB" id="A0AAD1RRD6"/>
<protein>
    <submittedName>
        <fullName evidence="16">Histone deacetylase complex subunit SAP30L</fullName>
    </submittedName>
</protein>
<dbReference type="Proteomes" id="UP001295444">
    <property type="component" value="Chromosome 03"/>
</dbReference>
<reference evidence="16" key="1">
    <citation type="submission" date="2022-03" db="EMBL/GenBank/DDBJ databases">
        <authorList>
            <person name="Alioto T."/>
            <person name="Alioto T."/>
            <person name="Gomez Garrido J."/>
        </authorList>
    </citation>
    <scope>NUCLEOTIDE SEQUENCE</scope>
</reference>
<sequence>MNGFSTEEDSRDGPPAPTAPFFGQICCLIDGGERCARPAGNASFSKRVQKSISQKKLKLDIDKSVRHLYICDFHKNFIQSVRNKRKRKTSDDGGDSPEHDTDVPEVIYTLIGLTFFRQ</sequence>
<keyword evidence="11" id="KW-0539">Nucleus</keyword>
<dbReference type="PANTHER" id="PTHR13286:SF5">
    <property type="entry name" value="HISTONE DEACETYLASE COMPLEX SUBUNIT SAP30L"/>
    <property type="match status" value="1"/>
</dbReference>
<evidence type="ECO:0000256" key="4">
    <source>
        <dbReference type="ARBA" id="ARBA00022723"/>
    </source>
</evidence>
<evidence type="ECO:0000256" key="12">
    <source>
        <dbReference type="ARBA" id="ARBA00045340"/>
    </source>
</evidence>
<keyword evidence="4" id="KW-0479">Metal-binding</keyword>
<dbReference type="GO" id="GO:0000118">
    <property type="term" value="C:histone deacetylase complex"/>
    <property type="evidence" value="ECO:0007669"/>
    <property type="project" value="TreeGrafter"/>
</dbReference>
<comment type="subunit">
    <text evidence="13">Interacts with components of the histone deacetylase complex sin3a, hdac1 and hdac2. Binds histones and nucleosomes.</text>
</comment>
<evidence type="ECO:0000256" key="9">
    <source>
        <dbReference type="ARBA" id="ARBA00023125"/>
    </source>
</evidence>
<dbReference type="InterPro" id="IPR024145">
    <property type="entry name" value="His_deAcase_SAP30/SAP30L"/>
</dbReference>
<dbReference type="Pfam" id="PF13866">
    <property type="entry name" value="zf-SAP30"/>
    <property type="match status" value="1"/>
</dbReference>
<evidence type="ECO:0000256" key="8">
    <source>
        <dbReference type="ARBA" id="ARBA00023121"/>
    </source>
</evidence>
<evidence type="ECO:0000256" key="7">
    <source>
        <dbReference type="ARBA" id="ARBA00023015"/>
    </source>
</evidence>
<dbReference type="Gene3D" id="3.40.1800.30">
    <property type="match status" value="1"/>
</dbReference>
<dbReference type="GO" id="GO:0008289">
    <property type="term" value="F:lipid binding"/>
    <property type="evidence" value="ECO:0007669"/>
    <property type="project" value="UniProtKB-KW"/>
</dbReference>
<feature type="domain" description="Histone deacetylase complex subunit SAP30 zinc-finger" evidence="15">
    <location>
        <begin position="23"/>
        <end position="92"/>
    </location>
</feature>
<keyword evidence="17" id="KW-1185">Reference proteome</keyword>
<evidence type="ECO:0000256" key="5">
    <source>
        <dbReference type="ARBA" id="ARBA00022771"/>
    </source>
</evidence>
<comment type="function">
    <text evidence="12">Functions as a transcription repressor, probably via its interaction with histone deacetylase complexes. Involved in the functional recruitment of the class 1 Sin3-histone deacetylase complex (HDAC) to the nucleolus. Binds DNA, apparently without sequence-specificity, and bends bound double-stranded DNA. Binds phosphoinositol phosphates (phosphoinositol 3-phosphate, phosphoinositol 4-phosphate and phosphoinositol 5-phosphate) via the same basic sequence motif that mediates DNA binding and nuclear import.</text>
</comment>
<evidence type="ECO:0000256" key="13">
    <source>
        <dbReference type="ARBA" id="ARBA00063087"/>
    </source>
</evidence>
<dbReference type="FunFam" id="3.40.1800.30:FF:000001">
    <property type="entry name" value="Histone deacetylase complex subunit"/>
    <property type="match status" value="1"/>
</dbReference>